<dbReference type="Proteomes" id="UP001276902">
    <property type="component" value="Unassembled WGS sequence"/>
</dbReference>
<protein>
    <submittedName>
        <fullName evidence="1">Uncharacterized protein</fullName>
    </submittedName>
</protein>
<dbReference type="AlphaFoldDB" id="A0AB35UPB4"/>
<organism evidence="1 2">
    <name type="scientific">Dielma fastidiosa</name>
    <dbReference type="NCBI Taxonomy" id="1034346"/>
    <lineage>
        <taxon>Bacteria</taxon>
        <taxon>Bacillati</taxon>
        <taxon>Bacillota</taxon>
        <taxon>Erysipelotrichia</taxon>
        <taxon>Erysipelotrichales</taxon>
        <taxon>Erysipelotrichaceae</taxon>
        <taxon>Dielma</taxon>
    </lineage>
</organism>
<dbReference type="EMBL" id="JALDAW010000016">
    <property type="protein sequence ID" value="MDY5168602.1"/>
    <property type="molecule type" value="Genomic_DNA"/>
</dbReference>
<sequence length="64" mass="7372">MATKKEEILYPVETHRDNTKLDPVVFAGVCAMQKWYPGKQVSKQEFDDAVLKFIGQQKKGRKLC</sequence>
<evidence type="ECO:0000313" key="1">
    <source>
        <dbReference type="EMBL" id="MDY5168602.1"/>
    </source>
</evidence>
<evidence type="ECO:0000313" key="2">
    <source>
        <dbReference type="Proteomes" id="UP001276902"/>
    </source>
</evidence>
<accession>A0AB35UPB4</accession>
<proteinExistence type="predicted"/>
<comment type="caution">
    <text evidence="1">The sequence shown here is derived from an EMBL/GenBank/DDBJ whole genome shotgun (WGS) entry which is preliminary data.</text>
</comment>
<reference evidence="1" key="1">
    <citation type="submission" date="2022-03" db="EMBL/GenBank/DDBJ databases">
        <title>First case of bacteraemia caused by Dielma fastidiosa in a patient hospitalised with diverticulitis.</title>
        <authorList>
            <person name="Forman-Ankjaer B."/>
            <person name="Hvid-Jensen F."/>
            <person name="Kobel C.M."/>
            <person name="Greve T."/>
        </authorList>
    </citation>
    <scope>NUCLEOTIDE SEQUENCE</scope>
    <source>
        <strain evidence="1">AUH_DF_2021</strain>
    </source>
</reference>
<name>A0AB35UPB4_9FIRM</name>
<dbReference type="RefSeq" id="WP_320883826.1">
    <property type="nucleotide sequence ID" value="NZ_BAABZA010000010.1"/>
</dbReference>
<gene>
    <name evidence="1" type="ORF">MQE39_10795</name>
</gene>